<dbReference type="RefSeq" id="WP_377006431.1">
    <property type="nucleotide sequence ID" value="NZ_JBHSLV010000007.1"/>
</dbReference>
<feature type="compositionally biased region" description="Low complexity" evidence="1">
    <location>
        <begin position="31"/>
        <end position="51"/>
    </location>
</feature>
<organism evidence="2 3">
    <name type="scientific">Bosea vestrisii</name>
    <dbReference type="NCBI Taxonomy" id="151416"/>
    <lineage>
        <taxon>Bacteria</taxon>
        <taxon>Pseudomonadati</taxon>
        <taxon>Pseudomonadota</taxon>
        <taxon>Alphaproteobacteria</taxon>
        <taxon>Hyphomicrobiales</taxon>
        <taxon>Boseaceae</taxon>
        <taxon>Bosea</taxon>
    </lineage>
</organism>
<evidence type="ECO:0008006" key="4">
    <source>
        <dbReference type="Google" id="ProtNLM"/>
    </source>
</evidence>
<evidence type="ECO:0000313" key="3">
    <source>
        <dbReference type="Proteomes" id="UP001596104"/>
    </source>
</evidence>
<comment type="caution">
    <text evidence="2">The sequence shown here is derived from an EMBL/GenBank/DDBJ whole genome shotgun (WGS) entry which is preliminary data.</text>
</comment>
<feature type="region of interest" description="Disordered" evidence="1">
    <location>
        <begin position="109"/>
        <end position="160"/>
    </location>
</feature>
<reference evidence="3" key="1">
    <citation type="journal article" date="2019" name="Int. J. Syst. Evol. Microbiol.">
        <title>The Global Catalogue of Microorganisms (GCM) 10K type strain sequencing project: providing services to taxonomists for standard genome sequencing and annotation.</title>
        <authorList>
            <consortium name="The Broad Institute Genomics Platform"/>
            <consortium name="The Broad Institute Genome Sequencing Center for Infectious Disease"/>
            <person name="Wu L."/>
            <person name="Ma J."/>
        </authorList>
    </citation>
    <scope>NUCLEOTIDE SEQUENCE [LARGE SCALE GENOMIC DNA]</scope>
    <source>
        <strain evidence="3">CGMCC 1.16326</strain>
    </source>
</reference>
<accession>A0ABW0H353</accession>
<protein>
    <recommendedName>
        <fullName evidence="4">Killing trait domain-containing protein</fullName>
    </recommendedName>
</protein>
<sequence length="160" mass="15553">MSLLANAAREVAGSVSPAALAAAAAVAEGATAPAPAPAAAAPAPAAPAPAAQQPVDLNAVRAEARATERERIKAIITHPEAEGRAAMAQQFAFTTDLAADTVGGLLATAPKAEAAPPRTLTGATVPQPNIAPQGGGSEQGDAKASLSAAVQAEVKATRRG</sequence>
<dbReference type="EMBL" id="JBHSLV010000007">
    <property type="protein sequence ID" value="MFC5391628.1"/>
    <property type="molecule type" value="Genomic_DNA"/>
</dbReference>
<evidence type="ECO:0000256" key="1">
    <source>
        <dbReference type="SAM" id="MobiDB-lite"/>
    </source>
</evidence>
<evidence type="ECO:0000313" key="2">
    <source>
        <dbReference type="EMBL" id="MFC5391628.1"/>
    </source>
</evidence>
<keyword evidence="3" id="KW-1185">Reference proteome</keyword>
<proteinExistence type="predicted"/>
<dbReference type="Proteomes" id="UP001596104">
    <property type="component" value="Unassembled WGS sequence"/>
</dbReference>
<gene>
    <name evidence="2" type="ORF">ACFPPC_03115</name>
</gene>
<feature type="region of interest" description="Disordered" evidence="1">
    <location>
        <begin position="31"/>
        <end position="54"/>
    </location>
</feature>
<name>A0ABW0H353_9HYPH</name>